<evidence type="ECO:0000313" key="3">
    <source>
        <dbReference type="Proteomes" id="UP001560296"/>
    </source>
</evidence>
<sequence>MHRSPSPSLPRTLDNWLERLDKQALPIPLASHQSVSRALNDSRRSLREIADLMQGSPALALSVLREANRHAGSFSEPAESLESALGRLGLQRTAELLKRQPACAAEDIPLPLRQLQLISQHATQQANGLFAGRLARLWQEIHWGSLLFLAPVWTLLAAQPELFDAWEQRVLTRGEPAARVEQQLLGVPLLELCLALAERWRLPDWIIQGYRLLCEDRRQLVKALHIARDNQHPLHQQQLLDADSALRRWLTRPANSILLANGLALSAHVAWSESHSLRWQRLTGLYLHLSLDEVQQQVHQHAVQSARQHASGDLWHPAQALLWPWSARRLRAMPPPAKPPAPAADAWREHCARLLAQPSAFNNVAQLTGCASLALQAAGLQRVLLLLADRSHSRLQAQQQLGLPAAAGSLKLDPQHSQVLRRLLQAPAQLRLTPANIAQFSALLPGSLKALFPSEHLLLRSLANQGRVVMILVADQAGSAIDDTALRAFTKTAQCIERALTSFGKRER</sequence>
<dbReference type="Proteomes" id="UP001560296">
    <property type="component" value="Unassembled WGS sequence"/>
</dbReference>
<keyword evidence="3" id="KW-1185">Reference proteome</keyword>
<protein>
    <submittedName>
        <fullName evidence="2">HDOD domain-containing protein</fullName>
    </submittedName>
</protein>
<accession>A0ABV3YTT2</accession>
<gene>
    <name evidence="2" type="ORF">AB5S05_05370</name>
</gene>
<dbReference type="RefSeq" id="WP_369286466.1">
    <property type="nucleotide sequence ID" value="NZ_JBFTEG010000003.1"/>
</dbReference>
<evidence type="ECO:0000259" key="1">
    <source>
        <dbReference type="PROSITE" id="PS51833"/>
    </source>
</evidence>
<name>A0ABV3YTT2_9PSED</name>
<dbReference type="InterPro" id="IPR013976">
    <property type="entry name" value="HDOD"/>
</dbReference>
<comment type="caution">
    <text evidence="2">The sequence shown here is derived from an EMBL/GenBank/DDBJ whole genome shotgun (WGS) entry which is preliminary data.</text>
</comment>
<dbReference type="EMBL" id="JBFTEG010000003">
    <property type="protein sequence ID" value="MEX6501487.1"/>
    <property type="molecule type" value="Genomic_DNA"/>
</dbReference>
<organism evidence="2 3">
    <name type="scientific">Pseudomonas zhanjiangensis</name>
    <dbReference type="NCBI Taxonomy" id="3239015"/>
    <lineage>
        <taxon>Bacteria</taxon>
        <taxon>Pseudomonadati</taxon>
        <taxon>Pseudomonadota</taxon>
        <taxon>Gammaproteobacteria</taxon>
        <taxon>Pseudomonadales</taxon>
        <taxon>Pseudomonadaceae</taxon>
        <taxon>Pseudomonas</taxon>
    </lineage>
</organism>
<proteinExistence type="predicted"/>
<feature type="domain" description="HDOD" evidence="1">
    <location>
        <begin position="25"/>
        <end position="216"/>
    </location>
</feature>
<dbReference type="Pfam" id="PF08668">
    <property type="entry name" value="HDOD"/>
    <property type="match status" value="1"/>
</dbReference>
<dbReference type="Gene3D" id="1.10.3210.10">
    <property type="entry name" value="Hypothetical protein af1432"/>
    <property type="match status" value="1"/>
</dbReference>
<dbReference type="SUPFAM" id="SSF109604">
    <property type="entry name" value="HD-domain/PDEase-like"/>
    <property type="match status" value="1"/>
</dbReference>
<reference evidence="2 3" key="1">
    <citation type="submission" date="2024-07" db="EMBL/GenBank/DDBJ databases">
        <authorList>
            <person name="Li M."/>
        </authorList>
    </citation>
    <scope>NUCLEOTIDE SEQUENCE [LARGE SCALE GENOMIC DNA]</scope>
    <source>
        <strain evidence="2 3">25A3E</strain>
    </source>
</reference>
<evidence type="ECO:0000313" key="2">
    <source>
        <dbReference type="EMBL" id="MEX6501487.1"/>
    </source>
</evidence>
<dbReference type="PROSITE" id="PS51833">
    <property type="entry name" value="HDOD"/>
    <property type="match status" value="1"/>
</dbReference>